<keyword evidence="5" id="KW-1185">Reference proteome</keyword>
<dbReference type="EMBL" id="VWYW01000109">
    <property type="protein sequence ID" value="NXF05519.1"/>
    <property type="molecule type" value="Genomic_DNA"/>
</dbReference>
<dbReference type="AlphaFoldDB" id="A0A7K8QJ11"/>
<organism evidence="4 5">
    <name type="scientific">Smithornis capensis</name>
    <dbReference type="NCBI Taxonomy" id="363769"/>
    <lineage>
        <taxon>Eukaryota</taxon>
        <taxon>Metazoa</taxon>
        <taxon>Chordata</taxon>
        <taxon>Craniata</taxon>
        <taxon>Vertebrata</taxon>
        <taxon>Euteleostomi</taxon>
        <taxon>Archelosauria</taxon>
        <taxon>Archosauria</taxon>
        <taxon>Dinosauria</taxon>
        <taxon>Saurischia</taxon>
        <taxon>Theropoda</taxon>
        <taxon>Coelurosauria</taxon>
        <taxon>Aves</taxon>
        <taxon>Neognathae</taxon>
        <taxon>Neoaves</taxon>
        <taxon>Telluraves</taxon>
        <taxon>Australaves</taxon>
        <taxon>Passeriformes</taxon>
        <taxon>Eurylaimidae</taxon>
        <taxon>Smithornis</taxon>
    </lineage>
</organism>
<comment type="similarity">
    <text evidence="1">Belongs to the CCDC149 family.</text>
</comment>
<feature type="coiled-coil region" evidence="3">
    <location>
        <begin position="294"/>
        <end position="321"/>
    </location>
</feature>
<feature type="non-terminal residue" evidence="4">
    <location>
        <position position="444"/>
    </location>
</feature>
<dbReference type="PANTHER" id="PTHR21682">
    <property type="entry name" value="COILED-COIL DOMAIN-CONTAINING PROTEIN 149"/>
    <property type="match status" value="1"/>
</dbReference>
<evidence type="ECO:0000256" key="3">
    <source>
        <dbReference type="SAM" id="Coils"/>
    </source>
</evidence>
<gene>
    <name evidence="4" type="primary">Ccdc149</name>
    <name evidence="4" type="ORF">SMICAP_R09790</name>
</gene>
<dbReference type="InterPro" id="IPR019179">
    <property type="entry name" value="CC149"/>
</dbReference>
<dbReference type="Pfam" id="PF09789">
    <property type="entry name" value="CC149"/>
    <property type="match status" value="1"/>
</dbReference>
<accession>A0A7K8QJ11</accession>
<keyword evidence="2 3" id="KW-0175">Coiled coil</keyword>
<feature type="non-terminal residue" evidence="4">
    <location>
        <position position="1"/>
    </location>
</feature>
<comment type="caution">
    <text evidence="4">The sequence shown here is derived from an EMBL/GenBank/DDBJ whole genome shotgun (WGS) entry which is preliminary data.</text>
</comment>
<feature type="coiled-coil region" evidence="3">
    <location>
        <begin position="9"/>
        <end position="227"/>
    </location>
</feature>
<sequence length="444" mass="50512">QYLVCKRKLESKKEALLILSKELDTCQQERDQYKLMANQLRERHQSLKKKYRELIDGDPSLPPEKRKQANLAQLLSEAQDRNKLLGEEIRELQQRLGEVQGDNKLLRMTIAKQRLGDDEVGARHFAAHEREDLVQQLEKAREQIETLRYDLQAALDELQDVKEERSFYQDKSDRLNQELNHVLGGHENRIIDVDALCMENRYLQERLKQLQEEVNLLKSSITKYKNALERRKNSKTHSRSSSSALTGVLSAKQVQELLSEDHGCSLPATPQSISDLKSLATALLETIHEKNMVIQHQRQTNKILGNRVAELEKKLRTLEIAGLWSLPGGKDTITFSDPSLPVVQRSRSLLVFTDKPQKTEVQGEHLEPVQKGECDETCAVASDSPAPEGTNLNNRNKNKHFYPSLPQLPSEEEEINKLGSQIIKLTVAELEGKRAGTSVGEQSV</sequence>
<evidence type="ECO:0000313" key="5">
    <source>
        <dbReference type="Proteomes" id="UP000567624"/>
    </source>
</evidence>
<protein>
    <submittedName>
        <fullName evidence="4">CC149 protein</fullName>
    </submittedName>
</protein>
<evidence type="ECO:0000313" key="4">
    <source>
        <dbReference type="EMBL" id="NXF05519.1"/>
    </source>
</evidence>
<name>A0A7K8QJ11_9PASS</name>
<dbReference type="PANTHER" id="PTHR21682:SF2">
    <property type="entry name" value="COILED-COIL DOMAIN-CONTAINING PROTEIN 149"/>
    <property type="match status" value="1"/>
</dbReference>
<evidence type="ECO:0000256" key="1">
    <source>
        <dbReference type="ARBA" id="ARBA00005872"/>
    </source>
</evidence>
<dbReference type="Proteomes" id="UP000567624">
    <property type="component" value="Unassembled WGS sequence"/>
</dbReference>
<reference evidence="4 5" key="1">
    <citation type="submission" date="2019-09" db="EMBL/GenBank/DDBJ databases">
        <title>Bird 10,000 Genomes (B10K) Project - Family phase.</title>
        <authorList>
            <person name="Zhang G."/>
        </authorList>
    </citation>
    <scope>NUCLEOTIDE SEQUENCE [LARGE SCALE GENOMIC DNA]</scope>
    <source>
        <strain evidence="4">B10K-CU-031-20</strain>
    </source>
</reference>
<proteinExistence type="inferred from homology"/>
<evidence type="ECO:0000256" key="2">
    <source>
        <dbReference type="ARBA" id="ARBA00023054"/>
    </source>
</evidence>